<keyword evidence="6 7" id="KW-0472">Membrane</keyword>
<protein>
    <recommendedName>
        <fullName evidence="10">Transmembrane protein</fullName>
    </recommendedName>
</protein>
<feature type="transmembrane region" description="Helical" evidence="7">
    <location>
        <begin position="470"/>
        <end position="492"/>
    </location>
</feature>
<feature type="transmembrane region" description="Helical" evidence="7">
    <location>
        <begin position="512"/>
        <end position="534"/>
    </location>
</feature>
<comment type="subcellular location">
    <subcellularLocation>
        <location evidence="1">Membrane</location>
        <topology evidence="1">Multi-pass membrane protein</topology>
    </subcellularLocation>
</comment>
<feature type="transmembrane region" description="Helical" evidence="7">
    <location>
        <begin position="128"/>
        <end position="146"/>
    </location>
</feature>
<dbReference type="PANTHER" id="PTHR31585">
    <property type="entry name" value="FOLATE-BIOPTERIN TRANSPORTER 1, CHLOROPLASTIC"/>
    <property type="match status" value="1"/>
</dbReference>
<feature type="transmembrane region" description="Helical" evidence="7">
    <location>
        <begin position="158"/>
        <end position="178"/>
    </location>
</feature>
<feature type="transmembrane region" description="Helical" evidence="7">
    <location>
        <begin position="375"/>
        <end position="393"/>
    </location>
</feature>
<dbReference type="AlphaFoldDB" id="A0A8K1CQ73"/>
<evidence type="ECO:0000256" key="1">
    <source>
        <dbReference type="ARBA" id="ARBA00004141"/>
    </source>
</evidence>
<evidence type="ECO:0000256" key="3">
    <source>
        <dbReference type="ARBA" id="ARBA00022448"/>
    </source>
</evidence>
<evidence type="ECO:0000256" key="7">
    <source>
        <dbReference type="SAM" id="Phobius"/>
    </source>
</evidence>
<feature type="transmembrane region" description="Helical" evidence="7">
    <location>
        <begin position="555"/>
        <end position="578"/>
    </location>
</feature>
<dbReference type="SUPFAM" id="SSF103473">
    <property type="entry name" value="MFS general substrate transporter"/>
    <property type="match status" value="1"/>
</dbReference>
<feature type="transmembrane region" description="Helical" evidence="7">
    <location>
        <begin position="435"/>
        <end position="458"/>
    </location>
</feature>
<comment type="similarity">
    <text evidence="2">Belongs to the major facilitator superfamily. Folate-biopterin transporter (TC 2.A.71) family.</text>
</comment>
<feature type="transmembrane region" description="Helical" evidence="7">
    <location>
        <begin position="87"/>
        <end position="108"/>
    </location>
</feature>
<name>A0A8K1CQ73_PYTOL</name>
<dbReference type="InterPro" id="IPR039309">
    <property type="entry name" value="BT1"/>
</dbReference>
<dbReference type="Gene3D" id="1.20.1250.20">
    <property type="entry name" value="MFS general substrate transporter like domains"/>
    <property type="match status" value="1"/>
</dbReference>
<evidence type="ECO:0000256" key="6">
    <source>
        <dbReference type="ARBA" id="ARBA00023136"/>
    </source>
</evidence>
<keyword evidence="5 7" id="KW-1133">Transmembrane helix</keyword>
<keyword evidence="4 7" id="KW-0812">Transmembrane</keyword>
<feature type="transmembrane region" description="Helical" evidence="7">
    <location>
        <begin position="277"/>
        <end position="296"/>
    </location>
</feature>
<evidence type="ECO:0000256" key="4">
    <source>
        <dbReference type="ARBA" id="ARBA00022692"/>
    </source>
</evidence>
<accession>A0A8K1CQ73</accession>
<sequence length="592" mass="65789">METPREDGDVHNITLLETASSVYTKSERLSTDDDASTAYLPVNVDSPATYTHRDDLRGSTVSMKADELFPTARRSSLLRGVSKGGNIGLLINYMALGGVHALMQALLYPFLKIYLNMDEYHAASAETIVLLPWSFKVVAAFVSDCFPLRGRRRKPYMLGGWAMCLLFSLVIACLPSETPYFSKGTITNPKADEAGGKYIALFFMASVGLVIADVACDAVTVELTYLEPNSTRGTLLLMTFMARYGAHAFMTFLAAFLCNSDVYGGTFGWGAPINGMQVISTLLAVGAMAATWFWIMDIPHHYQPTRASLESSRHTTAPPSLRELIQALWQLLQRRSMWQMMIVVFLMRVCSNYYVSSTKVVYEVWLSMRPLLSQLFSVLNSVLFVVAAFLLRHRQALFEMSWRRLIIISTLASIGITLIITLFTVWNLIRSSALALIFEQAIGFVDAFAYYVLALAMVEATEPGFEATTYSLLTTLANVAIPMAVSLSQSIGEHFDTYDSEWQSDTTTVRWKVMYSFFLWVFVRLLGLAVLPLFPDQKPAVRQLKETGGTQKKAAMYVCGAAVFTILWSLFTTFLASFERTACLTVSGGEGC</sequence>
<proteinExistence type="inferred from homology"/>
<feature type="transmembrane region" description="Helical" evidence="7">
    <location>
        <begin position="235"/>
        <end position="257"/>
    </location>
</feature>
<dbReference type="InterPro" id="IPR036259">
    <property type="entry name" value="MFS_trans_sf"/>
</dbReference>
<keyword evidence="9" id="KW-1185">Reference proteome</keyword>
<evidence type="ECO:0000313" key="8">
    <source>
        <dbReference type="EMBL" id="TMW66710.1"/>
    </source>
</evidence>
<reference evidence="8" key="1">
    <citation type="submission" date="2019-03" db="EMBL/GenBank/DDBJ databases">
        <title>Long read genome sequence of the mycoparasitic Pythium oligandrum ATCC 38472 isolated from sugarbeet rhizosphere.</title>
        <authorList>
            <person name="Gaulin E."/>
        </authorList>
    </citation>
    <scope>NUCLEOTIDE SEQUENCE</scope>
    <source>
        <strain evidence="8">ATCC 38472_TT</strain>
    </source>
</reference>
<feature type="transmembrane region" description="Helical" evidence="7">
    <location>
        <begin position="337"/>
        <end position="355"/>
    </location>
</feature>
<dbReference type="EMBL" id="SPLM01000007">
    <property type="protein sequence ID" value="TMW66710.1"/>
    <property type="molecule type" value="Genomic_DNA"/>
</dbReference>
<dbReference type="PANTHER" id="PTHR31585:SF5">
    <property type="entry name" value="RNA-BINDING S4 DOMAIN-CONTAINING PROTEIN"/>
    <property type="match status" value="1"/>
</dbReference>
<dbReference type="Proteomes" id="UP000794436">
    <property type="component" value="Unassembled WGS sequence"/>
</dbReference>
<keyword evidence="3" id="KW-0813">Transport</keyword>
<dbReference type="OrthoDB" id="165391at2759"/>
<evidence type="ECO:0000313" key="9">
    <source>
        <dbReference type="Proteomes" id="UP000794436"/>
    </source>
</evidence>
<dbReference type="GO" id="GO:0016020">
    <property type="term" value="C:membrane"/>
    <property type="evidence" value="ECO:0007669"/>
    <property type="project" value="UniProtKB-SubCell"/>
</dbReference>
<evidence type="ECO:0008006" key="10">
    <source>
        <dbReference type="Google" id="ProtNLM"/>
    </source>
</evidence>
<gene>
    <name evidence="8" type="ORF">Poli38472_014022</name>
</gene>
<comment type="caution">
    <text evidence="8">The sequence shown here is derived from an EMBL/GenBank/DDBJ whole genome shotgun (WGS) entry which is preliminary data.</text>
</comment>
<organism evidence="8 9">
    <name type="scientific">Pythium oligandrum</name>
    <name type="common">Mycoparasitic fungus</name>
    <dbReference type="NCBI Taxonomy" id="41045"/>
    <lineage>
        <taxon>Eukaryota</taxon>
        <taxon>Sar</taxon>
        <taxon>Stramenopiles</taxon>
        <taxon>Oomycota</taxon>
        <taxon>Peronosporomycetes</taxon>
        <taxon>Pythiales</taxon>
        <taxon>Pythiaceae</taxon>
        <taxon>Pythium</taxon>
    </lineage>
</organism>
<feature type="transmembrane region" description="Helical" evidence="7">
    <location>
        <begin position="198"/>
        <end position="223"/>
    </location>
</feature>
<dbReference type="Pfam" id="PF03092">
    <property type="entry name" value="BT1"/>
    <property type="match status" value="1"/>
</dbReference>
<feature type="transmembrane region" description="Helical" evidence="7">
    <location>
        <begin position="405"/>
        <end position="429"/>
    </location>
</feature>
<evidence type="ECO:0000256" key="2">
    <source>
        <dbReference type="ARBA" id="ARBA00007015"/>
    </source>
</evidence>
<evidence type="ECO:0000256" key="5">
    <source>
        <dbReference type="ARBA" id="ARBA00022989"/>
    </source>
</evidence>